<reference evidence="2" key="1">
    <citation type="journal article" date="2019" name="Int. J. Syst. Evol. Microbiol.">
        <title>The Global Catalogue of Microorganisms (GCM) 10K type strain sequencing project: providing services to taxonomists for standard genome sequencing and annotation.</title>
        <authorList>
            <consortium name="The Broad Institute Genomics Platform"/>
            <consortium name="The Broad Institute Genome Sequencing Center for Infectious Disease"/>
            <person name="Wu L."/>
            <person name="Ma J."/>
        </authorList>
    </citation>
    <scope>NUCLEOTIDE SEQUENCE [LARGE SCALE GENOMIC DNA]</scope>
    <source>
        <strain evidence="2">JCM 17843</strain>
    </source>
</reference>
<evidence type="ECO:0000313" key="1">
    <source>
        <dbReference type="EMBL" id="GGO15897.1"/>
    </source>
</evidence>
<dbReference type="Proteomes" id="UP000602381">
    <property type="component" value="Unassembled WGS sequence"/>
</dbReference>
<comment type="caution">
    <text evidence="1">The sequence shown here is derived from an EMBL/GenBank/DDBJ whole genome shotgun (WGS) entry which is preliminary data.</text>
</comment>
<organism evidence="1 2">
    <name type="scientific">Iodidimonas muriae</name>
    <dbReference type="NCBI Taxonomy" id="261467"/>
    <lineage>
        <taxon>Bacteria</taxon>
        <taxon>Pseudomonadati</taxon>
        <taxon>Pseudomonadota</taxon>
        <taxon>Alphaproteobacteria</taxon>
        <taxon>Iodidimonadales</taxon>
        <taxon>Iodidimonadaceae</taxon>
        <taxon>Iodidimonas</taxon>
    </lineage>
</organism>
<evidence type="ECO:0000313" key="2">
    <source>
        <dbReference type="Proteomes" id="UP000602381"/>
    </source>
</evidence>
<gene>
    <name evidence="1" type="ORF">GCM10007972_24460</name>
</gene>
<sequence length="237" mass="26487">MSEHGTEECGGYNAMSKAYKKNPSIELYVKLRREDPDAEIEVSVIGGIEQLFYLEPELGKYGFDPALVASAMDADPNAISELSLQIMEKMIEVKVLAKSGETHLARRGLVVPDKLINWLVACMLDALSWTGELYIPRDLIVLIRERLGGSNPEYEQASRAHEMRSDAISIGGQLLAQGITPSFRMLAKAFGVAPSTVKRWFPNGEFMQEVARRSAWFDKDGKLRPTKEIFGRALHKK</sequence>
<protein>
    <submittedName>
        <fullName evidence="1">Uncharacterized protein</fullName>
    </submittedName>
</protein>
<keyword evidence="2" id="KW-1185">Reference proteome</keyword>
<proteinExistence type="predicted"/>
<accession>A0ABQ2LFP3</accession>
<dbReference type="RefSeq" id="WP_150006461.1">
    <property type="nucleotide sequence ID" value="NZ_BMOV01000010.1"/>
</dbReference>
<dbReference type="EMBL" id="BMOV01000010">
    <property type="protein sequence ID" value="GGO15897.1"/>
    <property type="molecule type" value="Genomic_DNA"/>
</dbReference>
<name>A0ABQ2LFP3_9PROT</name>